<evidence type="ECO:0000313" key="4">
    <source>
        <dbReference type="RefSeq" id="XP_072613336.1"/>
    </source>
</evidence>
<evidence type="ECO:0000313" key="3">
    <source>
        <dbReference type="RefSeq" id="XP_072601648.1"/>
    </source>
</evidence>
<feature type="region of interest" description="Disordered" evidence="1">
    <location>
        <begin position="108"/>
        <end position="192"/>
    </location>
</feature>
<name>A0ABM5AEW7_VULVU</name>
<dbReference type="RefSeq" id="XP_072613336.1">
    <property type="nucleotide sequence ID" value="XM_072757235.1"/>
</dbReference>
<evidence type="ECO:0000256" key="1">
    <source>
        <dbReference type="SAM" id="MobiDB-lite"/>
    </source>
</evidence>
<keyword evidence="2" id="KW-1185">Reference proteome</keyword>
<sequence length="289" mass="30137">MAKNNNINNYGFVGFLNCSEIAAFLTSFVDDDLGVCALIATVPLLSEALRDPPPPITSARPPAALAAPSAPQWRPLSFLQAPSCLRRRLGIWGPRGLRALVSVGHREDAAAVPAPPATPGSGEARRGGARPAAGLGQEQRRPQPGPGAQRRGSGGGRALLRGGGPPAGGTAAPGSCPEAAGSWSGGGGAAAAGTGLRGSVAGDHRDFTFSYFVRKATSIHMWTTVSQQVKRNQVKSQTGTHDDSLNSLNLSVACSFFSFWTRVLEIHLRPPQDVTALGKLMMWNSLLES</sequence>
<reference evidence="3 4" key="1">
    <citation type="submission" date="2025-05" db="UniProtKB">
        <authorList>
            <consortium name="RefSeq"/>
        </authorList>
    </citation>
    <scope>IDENTIFICATION</scope>
    <source>
        <tissue evidence="3 4">Cell line</tissue>
    </source>
</reference>
<evidence type="ECO:0000313" key="2">
    <source>
        <dbReference type="Proteomes" id="UP001652641"/>
    </source>
</evidence>
<dbReference type="GeneID" id="140598709"/>
<dbReference type="RefSeq" id="XP_072601648.1">
    <property type="nucleotide sequence ID" value="XM_072745547.1"/>
</dbReference>
<feature type="compositionally biased region" description="Low complexity" evidence="1">
    <location>
        <begin position="168"/>
        <end position="182"/>
    </location>
</feature>
<accession>A0ABM5AEW7</accession>
<dbReference type="Proteomes" id="UP001652641">
    <property type="component" value="Chromosome 4"/>
</dbReference>
<gene>
    <name evidence="4" type="primary">LOC140598709</name>
    <name evidence="3" type="synonym">LOC140597324</name>
</gene>
<protein>
    <submittedName>
        <fullName evidence="3 4">Uncharacterized protein</fullName>
    </submittedName>
</protein>
<feature type="compositionally biased region" description="Gly residues" evidence="1">
    <location>
        <begin position="152"/>
        <end position="167"/>
    </location>
</feature>
<proteinExistence type="predicted"/>
<organism evidence="2 4">
    <name type="scientific">Vulpes vulpes</name>
    <name type="common">Red fox</name>
    <dbReference type="NCBI Taxonomy" id="9627"/>
    <lineage>
        <taxon>Eukaryota</taxon>
        <taxon>Metazoa</taxon>
        <taxon>Chordata</taxon>
        <taxon>Craniata</taxon>
        <taxon>Vertebrata</taxon>
        <taxon>Euteleostomi</taxon>
        <taxon>Mammalia</taxon>
        <taxon>Eutheria</taxon>
        <taxon>Laurasiatheria</taxon>
        <taxon>Carnivora</taxon>
        <taxon>Caniformia</taxon>
        <taxon>Canidae</taxon>
        <taxon>Vulpes</taxon>
    </lineage>
</organism>